<protein>
    <submittedName>
        <fullName evidence="1">Uncharacterized protein</fullName>
    </submittedName>
</protein>
<gene>
    <name evidence="1" type="ORF">MSPICULIGERA_LOCUS21010</name>
</gene>
<dbReference type="InterPro" id="IPR012338">
    <property type="entry name" value="Beta-lactam/transpept-like"/>
</dbReference>
<feature type="non-terminal residue" evidence="1">
    <location>
        <position position="1"/>
    </location>
</feature>
<dbReference type="PANTHER" id="PTHR46825">
    <property type="entry name" value="D-ALANYL-D-ALANINE-CARBOXYPEPTIDASE/ENDOPEPTIDASE AMPH"/>
    <property type="match status" value="1"/>
</dbReference>
<comment type="caution">
    <text evidence="1">The sequence shown here is derived from an EMBL/GenBank/DDBJ whole genome shotgun (WGS) entry which is preliminary data.</text>
</comment>
<reference evidence="1" key="1">
    <citation type="submission" date="2023-06" db="EMBL/GenBank/DDBJ databases">
        <authorList>
            <person name="Delattre M."/>
        </authorList>
    </citation>
    <scope>NUCLEOTIDE SEQUENCE</scope>
    <source>
        <strain evidence="1">AF72</strain>
    </source>
</reference>
<name>A0AA36DAQ0_9BILA</name>
<dbReference type="Gene3D" id="3.40.710.10">
    <property type="entry name" value="DD-peptidase/beta-lactamase superfamily"/>
    <property type="match status" value="1"/>
</dbReference>
<dbReference type="InterPro" id="IPR050491">
    <property type="entry name" value="AmpC-like"/>
</dbReference>
<keyword evidence="2" id="KW-1185">Reference proteome</keyword>
<dbReference type="AlphaFoldDB" id="A0AA36DAQ0"/>
<evidence type="ECO:0000313" key="2">
    <source>
        <dbReference type="Proteomes" id="UP001177023"/>
    </source>
</evidence>
<accession>A0AA36DAQ0</accession>
<dbReference type="SUPFAM" id="SSF56601">
    <property type="entry name" value="beta-lactamase/transpeptidase-like"/>
    <property type="match status" value="1"/>
</dbReference>
<sequence>MDYQAIARLAYYFQISGSSYENHVQGTLFKELHMNGRVGKRKRSENEVSYYSHDNANAYFNWDPVRMDAAAGWTLRAADVAKIFGHLEKYRWTRYRDVTQRSTWKADYGRGIQIGWDGSLYHFGSLAGTEAIGFSKNGVQCALVANIRGQDENILTEWMLQFCQAITGKLTNE</sequence>
<proteinExistence type="predicted"/>
<dbReference type="Proteomes" id="UP001177023">
    <property type="component" value="Unassembled WGS sequence"/>
</dbReference>
<dbReference type="PANTHER" id="PTHR46825:SF9">
    <property type="entry name" value="BETA-LACTAMASE-RELATED DOMAIN-CONTAINING PROTEIN"/>
    <property type="match status" value="1"/>
</dbReference>
<dbReference type="EMBL" id="CATQJA010002664">
    <property type="protein sequence ID" value="CAJ0582880.1"/>
    <property type="molecule type" value="Genomic_DNA"/>
</dbReference>
<organism evidence="1 2">
    <name type="scientific">Mesorhabditis spiculigera</name>
    <dbReference type="NCBI Taxonomy" id="96644"/>
    <lineage>
        <taxon>Eukaryota</taxon>
        <taxon>Metazoa</taxon>
        <taxon>Ecdysozoa</taxon>
        <taxon>Nematoda</taxon>
        <taxon>Chromadorea</taxon>
        <taxon>Rhabditida</taxon>
        <taxon>Rhabditina</taxon>
        <taxon>Rhabditomorpha</taxon>
        <taxon>Rhabditoidea</taxon>
        <taxon>Rhabditidae</taxon>
        <taxon>Mesorhabditinae</taxon>
        <taxon>Mesorhabditis</taxon>
    </lineage>
</organism>
<evidence type="ECO:0000313" key="1">
    <source>
        <dbReference type="EMBL" id="CAJ0582880.1"/>
    </source>
</evidence>